<protein>
    <submittedName>
        <fullName evidence="2">Uncharacterized protein</fullName>
    </submittedName>
</protein>
<proteinExistence type="predicted"/>
<dbReference type="InterPro" id="IPR044700">
    <property type="entry name" value="PIP2/PIPL1"/>
</dbReference>
<name>A0A5P1EWK7_ASPOF</name>
<reference evidence="3" key="1">
    <citation type="journal article" date="2017" name="Nat. Commun.">
        <title>The asparagus genome sheds light on the origin and evolution of a young Y chromosome.</title>
        <authorList>
            <person name="Harkess A."/>
            <person name="Zhou J."/>
            <person name="Xu C."/>
            <person name="Bowers J.E."/>
            <person name="Van der Hulst R."/>
            <person name="Ayyampalayam S."/>
            <person name="Mercati F."/>
            <person name="Riccardi P."/>
            <person name="McKain M.R."/>
            <person name="Kakrana A."/>
            <person name="Tang H."/>
            <person name="Ray J."/>
            <person name="Groenendijk J."/>
            <person name="Arikit S."/>
            <person name="Mathioni S.M."/>
            <person name="Nakano M."/>
            <person name="Shan H."/>
            <person name="Telgmann-Rauber A."/>
            <person name="Kanno A."/>
            <person name="Yue Z."/>
            <person name="Chen H."/>
            <person name="Li W."/>
            <person name="Chen Y."/>
            <person name="Xu X."/>
            <person name="Zhang Y."/>
            <person name="Luo S."/>
            <person name="Chen H."/>
            <person name="Gao J."/>
            <person name="Mao Z."/>
            <person name="Pires J.C."/>
            <person name="Luo M."/>
            <person name="Kudrna D."/>
            <person name="Wing R.A."/>
            <person name="Meyers B.C."/>
            <person name="Yi K."/>
            <person name="Kong H."/>
            <person name="Lavrijsen P."/>
            <person name="Sunseri F."/>
            <person name="Falavigna A."/>
            <person name="Ye Y."/>
            <person name="Leebens-Mack J.H."/>
            <person name="Chen G."/>
        </authorList>
    </citation>
    <scope>NUCLEOTIDE SEQUENCE [LARGE SCALE GENOMIC DNA]</scope>
    <source>
        <strain evidence="3">cv. DH0086</strain>
    </source>
</reference>
<dbReference type="Gramene" id="ONK70292">
    <property type="protein sequence ID" value="ONK70292"/>
    <property type="gene ID" value="A4U43_C05F32230"/>
</dbReference>
<keyword evidence="1" id="KW-0732">Signal</keyword>
<dbReference type="AlphaFoldDB" id="A0A5P1EWK7"/>
<dbReference type="GO" id="GO:0045087">
    <property type="term" value="P:innate immune response"/>
    <property type="evidence" value="ECO:0007669"/>
    <property type="project" value="InterPro"/>
</dbReference>
<feature type="chain" id="PRO_5024360728" evidence="1">
    <location>
        <begin position="21"/>
        <end position="118"/>
    </location>
</feature>
<evidence type="ECO:0000313" key="3">
    <source>
        <dbReference type="Proteomes" id="UP000243459"/>
    </source>
</evidence>
<dbReference type="PANTHER" id="PTHR34663:SF9">
    <property type="entry name" value="OS06G0637400 PROTEIN"/>
    <property type="match status" value="1"/>
</dbReference>
<dbReference type="PANTHER" id="PTHR34663">
    <property type="entry name" value="OS06G0637400 PROTEIN"/>
    <property type="match status" value="1"/>
</dbReference>
<sequence>MDRRKCQALAILLFILSVEARPLLINRELEGKANKNFTGVAENQGPSTGIGHEYGFASNIGGMKDSGPSPGQGHGATVKVLSRSSRPCWDDPMVEGSRRLAHFTLLVGEMFRSFIDKD</sequence>
<feature type="signal peptide" evidence="1">
    <location>
        <begin position="1"/>
        <end position="20"/>
    </location>
</feature>
<dbReference type="GO" id="GO:0050793">
    <property type="term" value="P:regulation of developmental process"/>
    <property type="evidence" value="ECO:0007669"/>
    <property type="project" value="InterPro"/>
</dbReference>
<keyword evidence="3" id="KW-1185">Reference proteome</keyword>
<gene>
    <name evidence="2" type="ORF">A4U43_C05F32230</name>
</gene>
<evidence type="ECO:0000256" key="1">
    <source>
        <dbReference type="SAM" id="SignalP"/>
    </source>
</evidence>
<organism evidence="2 3">
    <name type="scientific">Asparagus officinalis</name>
    <name type="common">Garden asparagus</name>
    <dbReference type="NCBI Taxonomy" id="4686"/>
    <lineage>
        <taxon>Eukaryota</taxon>
        <taxon>Viridiplantae</taxon>
        <taxon>Streptophyta</taxon>
        <taxon>Embryophyta</taxon>
        <taxon>Tracheophyta</taxon>
        <taxon>Spermatophyta</taxon>
        <taxon>Magnoliopsida</taxon>
        <taxon>Liliopsida</taxon>
        <taxon>Asparagales</taxon>
        <taxon>Asparagaceae</taxon>
        <taxon>Asparagoideae</taxon>
        <taxon>Asparagus</taxon>
    </lineage>
</organism>
<dbReference type="Proteomes" id="UP000243459">
    <property type="component" value="Chromosome 5"/>
</dbReference>
<accession>A0A5P1EWK7</accession>
<dbReference type="EMBL" id="CM007385">
    <property type="protein sequence ID" value="ONK70292.1"/>
    <property type="molecule type" value="Genomic_DNA"/>
</dbReference>
<evidence type="ECO:0000313" key="2">
    <source>
        <dbReference type="EMBL" id="ONK70292.1"/>
    </source>
</evidence>